<dbReference type="Proteomes" id="UP001303115">
    <property type="component" value="Unassembled WGS sequence"/>
</dbReference>
<keyword evidence="3" id="KW-1185">Reference proteome</keyword>
<dbReference type="EMBL" id="MU854341">
    <property type="protein sequence ID" value="KAK4042423.1"/>
    <property type="molecule type" value="Genomic_DNA"/>
</dbReference>
<dbReference type="GO" id="GO:0016020">
    <property type="term" value="C:membrane"/>
    <property type="evidence" value="ECO:0007669"/>
    <property type="project" value="TreeGrafter"/>
</dbReference>
<evidence type="ECO:0000313" key="2">
    <source>
        <dbReference type="EMBL" id="KAK4042423.1"/>
    </source>
</evidence>
<dbReference type="InterPro" id="IPR016169">
    <property type="entry name" value="FAD-bd_PCMH_sub2"/>
</dbReference>
<dbReference type="AlphaFoldDB" id="A0AAN6PK14"/>
<comment type="caution">
    <text evidence="2">The sequence shown here is derived from an EMBL/GenBank/DDBJ whole genome shotgun (WGS) entry which is preliminary data.</text>
</comment>
<dbReference type="SUPFAM" id="SSF56176">
    <property type="entry name" value="FAD-binding/transporter-associated domain-like"/>
    <property type="match status" value="1"/>
</dbReference>
<name>A0AAN6PK14_9PEZI</name>
<evidence type="ECO:0000313" key="3">
    <source>
        <dbReference type="Proteomes" id="UP001303115"/>
    </source>
</evidence>
<dbReference type="PANTHER" id="PTHR10801">
    <property type="entry name" value="24-DEHYDROCHOLESTEROL REDUCTASE"/>
    <property type="match status" value="1"/>
</dbReference>
<accession>A0AAN6PK14</accession>
<reference evidence="3" key="1">
    <citation type="journal article" date="2023" name="Mol. Phylogenet. Evol.">
        <title>Genome-scale phylogeny and comparative genomics of the fungal order Sordariales.</title>
        <authorList>
            <person name="Hensen N."/>
            <person name="Bonometti L."/>
            <person name="Westerberg I."/>
            <person name="Brannstrom I.O."/>
            <person name="Guillou S."/>
            <person name="Cros-Aarteil S."/>
            <person name="Calhoun S."/>
            <person name="Haridas S."/>
            <person name="Kuo A."/>
            <person name="Mondo S."/>
            <person name="Pangilinan J."/>
            <person name="Riley R."/>
            <person name="LaButti K."/>
            <person name="Andreopoulos B."/>
            <person name="Lipzen A."/>
            <person name="Chen C."/>
            <person name="Yan M."/>
            <person name="Daum C."/>
            <person name="Ng V."/>
            <person name="Clum A."/>
            <person name="Steindorff A."/>
            <person name="Ohm R.A."/>
            <person name="Martin F."/>
            <person name="Silar P."/>
            <person name="Natvig D.O."/>
            <person name="Lalanne C."/>
            <person name="Gautier V."/>
            <person name="Ament-Velasquez S.L."/>
            <person name="Kruys A."/>
            <person name="Hutchinson M.I."/>
            <person name="Powell A.J."/>
            <person name="Barry K."/>
            <person name="Miller A.N."/>
            <person name="Grigoriev I.V."/>
            <person name="Debuchy R."/>
            <person name="Gladieux P."/>
            <person name="Hiltunen Thoren M."/>
            <person name="Johannesson H."/>
        </authorList>
    </citation>
    <scope>NUCLEOTIDE SEQUENCE [LARGE SCALE GENOMIC DNA]</scope>
    <source>
        <strain evidence="3">CBS 284.82</strain>
    </source>
</reference>
<evidence type="ECO:0000256" key="1">
    <source>
        <dbReference type="ARBA" id="ARBA00023002"/>
    </source>
</evidence>
<organism evidence="2 3">
    <name type="scientific">Parachaetomium inaequale</name>
    <dbReference type="NCBI Taxonomy" id="2588326"/>
    <lineage>
        <taxon>Eukaryota</taxon>
        <taxon>Fungi</taxon>
        <taxon>Dikarya</taxon>
        <taxon>Ascomycota</taxon>
        <taxon>Pezizomycotina</taxon>
        <taxon>Sordariomycetes</taxon>
        <taxon>Sordariomycetidae</taxon>
        <taxon>Sordariales</taxon>
        <taxon>Chaetomiaceae</taxon>
        <taxon>Parachaetomium</taxon>
    </lineage>
</organism>
<sequence length="487" mass="54956">MEPHTTAVATVAARIQQFAATKTPFRVYHGATNSTRPSQLRQDNTVDTSSLNRVLAVDTAKKTALVEPNVPMDALSSSFRYGAFETTVNWIEIVLPTGEVARASKTEKPDLFWGAASAFGTLGVVTLLEVQLRDAKRYVELTYRHVKDFDDVVSILQAETADDTSNDYVDAITFSRDSTIVCTGRLVDTLPEGTTPRQFLRARDPWFYVHAQSVEKRLQHHRSAANAVEVDYIPLVDYLFRYDRGGFWTARYAFRYFLTPFNRVTRFLLNPFTHTRLMYRALHQSGFSDFYLIQDVGIPYPNATAFARWLDSQLAIYPLWLCPILARRASPDSNHGLHGRSGDANDAAVPKSLLDFGVWGPTRFNRREFVAQNRALEQKVHALGGVKCLYAHAYYTEAEFWANYDRPAYDALRARYGAAYLPSVYDKVKVDMDDVDAEEAAAAGAPWTPRALALLWNVWPVRGLYGVCKAVGGGDYLLQRRRVRGQH</sequence>
<protein>
    <submittedName>
        <fullName evidence="2">Delta(24)-sterol reductase</fullName>
    </submittedName>
</protein>
<dbReference type="InterPro" id="IPR036318">
    <property type="entry name" value="FAD-bd_PCMH-like_sf"/>
</dbReference>
<proteinExistence type="predicted"/>
<dbReference type="GO" id="GO:0005737">
    <property type="term" value="C:cytoplasm"/>
    <property type="evidence" value="ECO:0007669"/>
    <property type="project" value="TreeGrafter"/>
</dbReference>
<dbReference type="GO" id="GO:0050660">
    <property type="term" value="F:flavin adenine dinucleotide binding"/>
    <property type="evidence" value="ECO:0007669"/>
    <property type="project" value="InterPro"/>
</dbReference>
<dbReference type="GO" id="GO:0000246">
    <property type="term" value="F:Delta24(24-1) sterol reductase activity"/>
    <property type="evidence" value="ECO:0007669"/>
    <property type="project" value="TreeGrafter"/>
</dbReference>
<dbReference type="InterPro" id="IPR040165">
    <property type="entry name" value="Diminuto-like"/>
</dbReference>
<keyword evidence="1" id="KW-0560">Oxidoreductase</keyword>
<dbReference type="Gene3D" id="3.30.465.10">
    <property type="match status" value="1"/>
</dbReference>
<dbReference type="GO" id="GO:0008202">
    <property type="term" value="P:steroid metabolic process"/>
    <property type="evidence" value="ECO:0007669"/>
    <property type="project" value="TreeGrafter"/>
</dbReference>
<dbReference type="PANTHER" id="PTHR10801:SF0">
    <property type="entry name" value="DELTA(24)-STEROL REDUCTASE"/>
    <property type="match status" value="1"/>
</dbReference>
<gene>
    <name evidence="2" type="ORF">C8A01DRAFT_44555</name>
</gene>